<keyword evidence="2 5" id="KW-0489">Methyltransferase</keyword>
<comment type="function">
    <text evidence="5">Catalyzes the methylation of C-1 in cobalt-precorrin-5B to form cobalt-precorrin-6A.</text>
</comment>
<evidence type="ECO:0000256" key="1">
    <source>
        <dbReference type="ARBA" id="ARBA00022573"/>
    </source>
</evidence>
<comment type="pathway">
    <text evidence="5">Cofactor biosynthesis; adenosylcobalamin biosynthesis; cob(II)yrinate a,c-diamide from sirohydrochlorin (anaerobic route): step 6/10.</text>
</comment>
<dbReference type="EMBL" id="JARYZI010000015">
    <property type="protein sequence ID" value="MDH8679699.1"/>
    <property type="molecule type" value="Genomic_DNA"/>
</dbReference>
<keyword evidence="4 5" id="KW-0949">S-adenosyl-L-methionine</keyword>
<dbReference type="InterPro" id="IPR002748">
    <property type="entry name" value="CbiD"/>
</dbReference>
<dbReference type="HAMAP" id="MF_00787">
    <property type="entry name" value="CbiD"/>
    <property type="match status" value="1"/>
</dbReference>
<dbReference type="InterPro" id="IPR036074">
    <property type="entry name" value="CbiD_sf"/>
</dbReference>
<dbReference type="Gene3D" id="3.30.2110.10">
    <property type="entry name" value="CbiD-like"/>
    <property type="match status" value="1"/>
</dbReference>
<dbReference type="PANTHER" id="PTHR35863">
    <property type="entry name" value="COBALT-PRECORRIN-5B C(1)-METHYLTRANSFERASE"/>
    <property type="match status" value="1"/>
</dbReference>
<dbReference type="PIRSF" id="PIRSF026782">
    <property type="entry name" value="CbiD"/>
    <property type="match status" value="1"/>
</dbReference>
<dbReference type="PANTHER" id="PTHR35863:SF1">
    <property type="entry name" value="COBALT-PRECORRIN-5B C(1)-METHYLTRANSFERASE"/>
    <property type="match status" value="1"/>
</dbReference>
<dbReference type="EC" id="2.1.1.195" evidence="5"/>
<reference evidence="6 7" key="1">
    <citation type="submission" date="2023-04" db="EMBL/GenBank/DDBJ databases">
        <title>Fusibacter bizertensis strain WBS, isolated from littoral bottom sediments of the Arctic seas - biochemical and genomic analysis.</title>
        <authorList>
            <person name="Brioukhanov A.L."/>
        </authorList>
    </citation>
    <scope>NUCLEOTIDE SEQUENCE [LARGE SCALE GENOMIC DNA]</scope>
    <source>
        <strain evidence="6 7">WBS</strain>
    </source>
</reference>
<evidence type="ECO:0000256" key="3">
    <source>
        <dbReference type="ARBA" id="ARBA00022679"/>
    </source>
</evidence>
<evidence type="ECO:0000256" key="5">
    <source>
        <dbReference type="HAMAP-Rule" id="MF_00787"/>
    </source>
</evidence>
<gene>
    <name evidence="5 6" type="primary">cbiD</name>
    <name evidence="6" type="ORF">QE109_16190</name>
</gene>
<dbReference type="GO" id="GO:0008168">
    <property type="term" value="F:methyltransferase activity"/>
    <property type="evidence" value="ECO:0007669"/>
    <property type="project" value="UniProtKB-KW"/>
</dbReference>
<evidence type="ECO:0000256" key="4">
    <source>
        <dbReference type="ARBA" id="ARBA00022691"/>
    </source>
</evidence>
<evidence type="ECO:0000313" key="7">
    <source>
        <dbReference type="Proteomes" id="UP001158045"/>
    </source>
</evidence>
<dbReference type="Pfam" id="PF01888">
    <property type="entry name" value="CbiD"/>
    <property type="match status" value="1"/>
</dbReference>
<evidence type="ECO:0000313" key="6">
    <source>
        <dbReference type="EMBL" id="MDH8679699.1"/>
    </source>
</evidence>
<dbReference type="SUPFAM" id="SSF111342">
    <property type="entry name" value="CbiD-like"/>
    <property type="match status" value="1"/>
</dbReference>
<keyword evidence="7" id="KW-1185">Reference proteome</keyword>
<name>A0ABT6NGY3_9FIRM</name>
<evidence type="ECO:0000256" key="2">
    <source>
        <dbReference type="ARBA" id="ARBA00022603"/>
    </source>
</evidence>
<comment type="caution">
    <text evidence="6">The sequence shown here is derived from an EMBL/GenBank/DDBJ whole genome shotgun (WGS) entry which is preliminary data.</text>
</comment>
<protein>
    <recommendedName>
        <fullName evidence="5">Cobalt-precorrin-5B C(1)-methyltransferase</fullName>
        <ecNumber evidence="5">2.1.1.195</ecNumber>
    </recommendedName>
    <alternativeName>
        <fullName evidence="5">Cobalt-precorrin-6A synthase</fullName>
    </alternativeName>
</protein>
<sequence length="376" mass="40272">MTHSEVLSDDAKLLRTGYTTGSSAVAAAKAALTTLLTEKESQIEEIAITLPNGSKLQIPIEAIFKSDTASITAVVIKDAGDDADVTHGLEICAKVTLNHTGKISIGGGVGVGKVTKPGLQIPVGAYAINPVPLKMIEDNLKPLLSDEMGVDVVIEVPHGEAAAAKTFNPRLGVIGGISIIGTSGIVRPMSEEAFKDTIYTEMKQKKALGVKTLVLVPGLHGEKFATENINLADLNLVKTEQVVHMGNYVGFALQAADKLDFQNIVLIGHTGKLIKLAGGIFNTHSKVADAKAEIVVSELALLGAPLNILQDISLANTTDEMSNYLYNTPYLEVFQILAEKARKRCLQFIFEGIDIEVILYDMSSRLLGDSRRRQEK</sequence>
<keyword evidence="3 5" id="KW-0808">Transferase</keyword>
<dbReference type="RefSeq" id="WP_281095594.1">
    <property type="nucleotide sequence ID" value="NZ_JARYZI010000015.1"/>
</dbReference>
<organism evidence="6 7">
    <name type="scientific">Fusibacter bizertensis</name>
    <dbReference type="NCBI Taxonomy" id="1488331"/>
    <lineage>
        <taxon>Bacteria</taxon>
        <taxon>Bacillati</taxon>
        <taxon>Bacillota</taxon>
        <taxon>Clostridia</taxon>
        <taxon>Eubacteriales</taxon>
        <taxon>Eubacteriales Family XII. Incertae Sedis</taxon>
        <taxon>Fusibacter</taxon>
    </lineage>
</organism>
<dbReference type="Proteomes" id="UP001158045">
    <property type="component" value="Unassembled WGS sequence"/>
</dbReference>
<dbReference type="GO" id="GO:0032259">
    <property type="term" value="P:methylation"/>
    <property type="evidence" value="ECO:0007669"/>
    <property type="project" value="UniProtKB-KW"/>
</dbReference>
<comment type="catalytic activity">
    <reaction evidence="5">
        <text>Co-precorrin-5B + S-adenosyl-L-methionine = Co-precorrin-6A + S-adenosyl-L-homocysteine</text>
        <dbReference type="Rhea" id="RHEA:26285"/>
        <dbReference type="ChEBI" id="CHEBI:57856"/>
        <dbReference type="ChEBI" id="CHEBI:59789"/>
        <dbReference type="ChEBI" id="CHEBI:60063"/>
        <dbReference type="ChEBI" id="CHEBI:60064"/>
        <dbReference type="EC" id="2.1.1.195"/>
    </reaction>
</comment>
<comment type="similarity">
    <text evidence="5">Belongs to the CbiD family.</text>
</comment>
<proteinExistence type="inferred from homology"/>
<accession>A0ABT6NGY3</accession>
<keyword evidence="1 5" id="KW-0169">Cobalamin biosynthesis</keyword>
<dbReference type="NCBIfam" id="TIGR00312">
    <property type="entry name" value="cbiD"/>
    <property type="match status" value="1"/>
</dbReference>